<gene>
    <name evidence="3" type="ORF">KSP39_PZI014317</name>
</gene>
<dbReference type="InterPro" id="IPR013187">
    <property type="entry name" value="F-box-assoc_dom_typ3"/>
</dbReference>
<evidence type="ECO:0000313" key="3">
    <source>
        <dbReference type="EMBL" id="KAK8934117.1"/>
    </source>
</evidence>
<dbReference type="PANTHER" id="PTHR31672">
    <property type="entry name" value="BNACNNG10540D PROTEIN"/>
    <property type="match status" value="1"/>
</dbReference>
<dbReference type="Pfam" id="PF08268">
    <property type="entry name" value="FBA_3"/>
    <property type="match status" value="1"/>
</dbReference>
<dbReference type="Pfam" id="PF00646">
    <property type="entry name" value="F-box"/>
    <property type="match status" value="1"/>
</dbReference>
<organism evidence="3 4">
    <name type="scientific">Platanthera zijinensis</name>
    <dbReference type="NCBI Taxonomy" id="2320716"/>
    <lineage>
        <taxon>Eukaryota</taxon>
        <taxon>Viridiplantae</taxon>
        <taxon>Streptophyta</taxon>
        <taxon>Embryophyta</taxon>
        <taxon>Tracheophyta</taxon>
        <taxon>Spermatophyta</taxon>
        <taxon>Magnoliopsida</taxon>
        <taxon>Liliopsida</taxon>
        <taxon>Asparagales</taxon>
        <taxon>Orchidaceae</taxon>
        <taxon>Orchidoideae</taxon>
        <taxon>Orchideae</taxon>
        <taxon>Orchidinae</taxon>
        <taxon>Platanthera</taxon>
    </lineage>
</organism>
<keyword evidence="4" id="KW-1185">Reference proteome</keyword>
<dbReference type="EMBL" id="JBBWWQ010000012">
    <property type="protein sequence ID" value="KAK8934117.1"/>
    <property type="molecule type" value="Genomic_DNA"/>
</dbReference>
<protein>
    <submittedName>
        <fullName evidence="3">F-box/kelch-repeat protein</fullName>
    </submittedName>
</protein>
<dbReference type="Proteomes" id="UP001418222">
    <property type="component" value="Unassembled WGS sequence"/>
</dbReference>
<name>A0AAP0B9H9_9ASPA</name>
<feature type="domain" description="F-box" evidence="2">
    <location>
        <begin position="122"/>
        <end position="162"/>
    </location>
</feature>
<accession>A0AAP0B9H9</accession>
<dbReference type="AlphaFoldDB" id="A0AAP0B9H9"/>
<evidence type="ECO:0000313" key="4">
    <source>
        <dbReference type="Proteomes" id="UP001418222"/>
    </source>
</evidence>
<feature type="compositionally biased region" description="Basic residues" evidence="1">
    <location>
        <begin position="37"/>
        <end position="46"/>
    </location>
</feature>
<dbReference type="CDD" id="cd22157">
    <property type="entry name" value="F-box_AtFBW1-like"/>
    <property type="match status" value="1"/>
</dbReference>
<feature type="region of interest" description="Disordered" evidence="1">
    <location>
        <begin position="20"/>
        <end position="53"/>
    </location>
</feature>
<feature type="region of interest" description="Disordered" evidence="1">
    <location>
        <begin position="75"/>
        <end position="102"/>
    </location>
</feature>
<dbReference type="InterPro" id="IPR001810">
    <property type="entry name" value="F-box_dom"/>
</dbReference>
<reference evidence="3 4" key="1">
    <citation type="journal article" date="2022" name="Nat. Plants">
        <title>Genomes of leafy and leafless Platanthera orchids illuminate the evolution of mycoheterotrophy.</title>
        <authorList>
            <person name="Li M.H."/>
            <person name="Liu K.W."/>
            <person name="Li Z."/>
            <person name="Lu H.C."/>
            <person name="Ye Q.L."/>
            <person name="Zhang D."/>
            <person name="Wang J.Y."/>
            <person name="Li Y.F."/>
            <person name="Zhong Z.M."/>
            <person name="Liu X."/>
            <person name="Yu X."/>
            <person name="Liu D.K."/>
            <person name="Tu X.D."/>
            <person name="Liu B."/>
            <person name="Hao Y."/>
            <person name="Liao X.Y."/>
            <person name="Jiang Y.T."/>
            <person name="Sun W.H."/>
            <person name="Chen J."/>
            <person name="Chen Y.Q."/>
            <person name="Ai Y."/>
            <person name="Zhai J.W."/>
            <person name="Wu S.S."/>
            <person name="Zhou Z."/>
            <person name="Hsiao Y.Y."/>
            <person name="Wu W.L."/>
            <person name="Chen Y.Y."/>
            <person name="Lin Y.F."/>
            <person name="Hsu J.L."/>
            <person name="Li C.Y."/>
            <person name="Wang Z.W."/>
            <person name="Zhao X."/>
            <person name="Zhong W.Y."/>
            <person name="Ma X.K."/>
            <person name="Ma L."/>
            <person name="Huang J."/>
            <person name="Chen G.Z."/>
            <person name="Huang M.Z."/>
            <person name="Huang L."/>
            <person name="Peng D.H."/>
            <person name="Luo Y.B."/>
            <person name="Zou S.Q."/>
            <person name="Chen S.P."/>
            <person name="Lan S."/>
            <person name="Tsai W.C."/>
            <person name="Van de Peer Y."/>
            <person name="Liu Z.J."/>
        </authorList>
    </citation>
    <scope>NUCLEOTIDE SEQUENCE [LARGE SCALE GENOMIC DNA]</scope>
    <source>
        <strain evidence="3">Lor287</strain>
    </source>
</reference>
<dbReference type="NCBIfam" id="TIGR01640">
    <property type="entry name" value="F_box_assoc_1"/>
    <property type="match status" value="1"/>
</dbReference>
<dbReference type="SMART" id="SM00256">
    <property type="entry name" value="FBOX"/>
    <property type="match status" value="1"/>
</dbReference>
<dbReference type="PROSITE" id="PS51257">
    <property type="entry name" value="PROKAR_LIPOPROTEIN"/>
    <property type="match status" value="1"/>
</dbReference>
<dbReference type="InterPro" id="IPR017451">
    <property type="entry name" value="F-box-assoc_interact_dom"/>
</dbReference>
<evidence type="ECO:0000256" key="1">
    <source>
        <dbReference type="SAM" id="MobiDB-lite"/>
    </source>
</evidence>
<dbReference type="SUPFAM" id="SSF81383">
    <property type="entry name" value="F-box domain"/>
    <property type="match status" value="1"/>
</dbReference>
<dbReference type="InterPro" id="IPR050796">
    <property type="entry name" value="SCF_F-box_component"/>
</dbReference>
<evidence type="ECO:0000259" key="2">
    <source>
        <dbReference type="SMART" id="SM00256"/>
    </source>
</evidence>
<feature type="region of interest" description="Disordered" evidence="1">
    <location>
        <begin position="613"/>
        <end position="632"/>
    </location>
</feature>
<comment type="caution">
    <text evidence="3">The sequence shown here is derived from an EMBL/GenBank/DDBJ whole genome shotgun (WGS) entry which is preliminary data.</text>
</comment>
<proteinExistence type="predicted"/>
<dbReference type="InterPro" id="IPR036047">
    <property type="entry name" value="F-box-like_dom_sf"/>
</dbReference>
<sequence>MDEKSPALNLPSVPLASACSKATRDDGNQLETYQHVSKSRRRRRRRDGSDRKQRLELYFRTHPLAAEGIEHQWPISVPREPKDFPTESNSQNARFQPPTGNPKISHHQVKLECVRSHSLLYLPQDLVIEIIFRLPAKSVGRFRCVSTAWLSIFTDPSFILTHTRRIAKSLAFHFIPRNLPLRKPTDPFPPPQNELFTVCIGKPNFRHNGYEAVSSCDGLICFRVKSSDCGRLYNYAAGVGATPCPGVSLKYVLNPLTGLRIDIPNNSVDRFGHRPGCQLYYHRWTGEYRLLHAHVSTYDNRLYAEVLSLGGAMNSWRQINATTYPGVFVQWTESVLVNDCFYWICRKVVQDNIILVFDISEEVFSCMEFPPDVLRCMSNFGLFGIEGKLCCWMVFSDENLIDNYRINIWVAVGGGEKWRSTYSLCLADEWRRPIYPSPCYTSIVAKFSLIFLRARTTARVLCPSSVPEKLPHTHDLALAIRNLSPRSRCNLPAQSARLFAATCRDLLPRSAVIYKPATCRLFAIPQSAIHFFLLRPAPQVVSPHSVRQPTLSPPAASCRCDLFCSPPVCSAFAQPPATCSASPPPSNQSAGPYLASASYSTDCLPAPCRYGLLRSPPARPLPPRFVASPPDL</sequence>